<sequence length="75" mass="8906">MCRSFDTSPTSDVLTFFQIKLYRFHPLLNKIVRFLSFAIKYEVSETVPLVQWTHSGIKVVLVPWWHNLLRIVTIQ</sequence>
<dbReference type="Proteomes" id="UP000014200">
    <property type="component" value="Unassembled WGS sequence"/>
</dbReference>
<reference evidence="1 2" key="1">
    <citation type="submission" date="2013-04" db="EMBL/GenBank/DDBJ databases">
        <title>The Genome Sequence of Bacteroides massiliensis dnLKV3.</title>
        <authorList>
            <consortium name="The Broad Institute Genomics Platform"/>
            <consortium name="The Broad Institute Genome Sequencing Center for Infectious Disease"/>
            <person name="Earl A."/>
            <person name="Xavier R."/>
            <person name="Kuhn K."/>
            <person name="Stappenbeck T."/>
            <person name="Walker B."/>
            <person name="Young S."/>
            <person name="Zeng Q."/>
            <person name="Gargeya S."/>
            <person name="Fitzgerald M."/>
            <person name="Haas B."/>
            <person name="Abouelleil A."/>
            <person name="Allen A.W."/>
            <person name="Alvarado L."/>
            <person name="Arachchi H.M."/>
            <person name="Berlin A.M."/>
            <person name="Chapman S.B."/>
            <person name="Gainer-Dewar J."/>
            <person name="Goldberg J."/>
            <person name="Griggs A."/>
            <person name="Gujja S."/>
            <person name="Hansen M."/>
            <person name="Howarth C."/>
            <person name="Imamovic A."/>
            <person name="Ireland A."/>
            <person name="Larimer J."/>
            <person name="McCowan C."/>
            <person name="Murphy C."/>
            <person name="Pearson M."/>
            <person name="Poon T.W."/>
            <person name="Priest M."/>
            <person name="Roberts A."/>
            <person name="Saif S."/>
            <person name="Shea T."/>
            <person name="Sisk P."/>
            <person name="Sykes S."/>
            <person name="Wortman J."/>
            <person name="Nusbaum C."/>
            <person name="Birren B."/>
        </authorList>
    </citation>
    <scope>NUCLEOTIDE SEQUENCE [LARGE SCALE GENOMIC DNA]</scope>
    <source>
        <strain evidence="2">dnLKV3</strain>
    </source>
</reference>
<dbReference type="EMBL" id="ASSP01000017">
    <property type="protein sequence ID" value="EOS11559.1"/>
    <property type="molecule type" value="Genomic_DNA"/>
</dbReference>
<proteinExistence type="predicted"/>
<comment type="caution">
    <text evidence="1">The sequence shown here is derived from an EMBL/GenBank/DDBJ whole genome shotgun (WGS) entry which is preliminary data.</text>
</comment>
<evidence type="ECO:0000313" key="1">
    <source>
        <dbReference type="EMBL" id="EOS11559.1"/>
    </source>
</evidence>
<dbReference type="AlphaFoldDB" id="R9I5T8"/>
<dbReference type="HOGENOM" id="CLU_2663437_0_0_10"/>
<evidence type="ECO:0000313" key="2">
    <source>
        <dbReference type="Proteomes" id="UP000014200"/>
    </source>
</evidence>
<dbReference type="STRING" id="1235788.C802_02670"/>
<name>R9I5T8_9BACT</name>
<organism evidence="1 2">
    <name type="scientific">Phocaeicola sartorii</name>
    <dbReference type="NCBI Taxonomy" id="671267"/>
    <lineage>
        <taxon>Bacteria</taxon>
        <taxon>Pseudomonadati</taxon>
        <taxon>Bacteroidota</taxon>
        <taxon>Bacteroidia</taxon>
        <taxon>Bacteroidales</taxon>
        <taxon>Bacteroidaceae</taxon>
        <taxon>Phocaeicola</taxon>
    </lineage>
</organism>
<gene>
    <name evidence="1" type="ORF">C802_02670</name>
</gene>
<accession>R9I5T8</accession>
<protein>
    <submittedName>
        <fullName evidence="1">Uncharacterized protein</fullName>
    </submittedName>
</protein>
<keyword evidence="2" id="KW-1185">Reference proteome</keyword>